<evidence type="ECO:0000256" key="7">
    <source>
        <dbReference type="SAM" id="Phobius"/>
    </source>
</evidence>
<evidence type="ECO:0000256" key="4">
    <source>
        <dbReference type="ARBA" id="ARBA00022692"/>
    </source>
</evidence>
<keyword evidence="2" id="KW-0813">Transport</keyword>
<dbReference type="SUPFAM" id="SSF103473">
    <property type="entry name" value="MFS general substrate transporter"/>
    <property type="match status" value="1"/>
</dbReference>
<dbReference type="GO" id="GO:0005886">
    <property type="term" value="C:plasma membrane"/>
    <property type="evidence" value="ECO:0007669"/>
    <property type="project" value="UniProtKB-SubCell"/>
</dbReference>
<dbReference type="OrthoDB" id="1650550at2"/>
<dbReference type="Pfam" id="PF07690">
    <property type="entry name" value="MFS_1"/>
    <property type="match status" value="1"/>
</dbReference>
<keyword evidence="5 7" id="KW-1133">Transmembrane helix</keyword>
<feature type="transmembrane region" description="Helical" evidence="7">
    <location>
        <begin position="77"/>
        <end position="95"/>
    </location>
</feature>
<name>I7IYH7_9LACO</name>
<feature type="transmembrane region" description="Helical" evidence="7">
    <location>
        <begin position="274"/>
        <end position="293"/>
    </location>
</feature>
<dbReference type="InterPro" id="IPR050189">
    <property type="entry name" value="MFS_Efflux_Transporters"/>
</dbReference>
<sequence length="386" mass="42198">MQEKQPQDHLIFKISLLSISIFLMMAPAISPALPLMYNAFPGVDRGGVETLATIPNIGIVMGLLISPFLIRLVGEKATIITGLIVTLLAGTFPMYATAYTPILVSRFLIGAGIGLFNSLAVSLIPEFYSREEEELASMIGFQNVMGSVGAAAASFLISYLITISWHAAFAIYFLVIPVLILFTLFVKFPKKADAAKGEKKEKQTINSKVVWISALMFFIFLFYMPISFKIPTFVVQEKLGTVSQLSVLTGVLSLVSIPVGASFGFFFKKLHDKIFPLGFTILTVGFFTITFAVNFAMLAVGNLILGIGFGLALPYMYNWLDWSAPKNSVNLATTIVLVLVNVGCAISPMVLNAISSNAKVILLISSCFFAIFTVYAFIHYMKVHKK</sequence>
<evidence type="ECO:0000256" key="3">
    <source>
        <dbReference type="ARBA" id="ARBA00022475"/>
    </source>
</evidence>
<dbReference type="AlphaFoldDB" id="I7IYH7"/>
<dbReference type="eggNOG" id="COG2807">
    <property type="taxonomic scope" value="Bacteria"/>
</dbReference>
<feature type="transmembrane region" description="Helical" evidence="7">
    <location>
        <begin position="12"/>
        <end position="30"/>
    </location>
</feature>
<evidence type="ECO:0000313" key="10">
    <source>
        <dbReference type="Proteomes" id="UP000009311"/>
    </source>
</evidence>
<feature type="transmembrane region" description="Helical" evidence="7">
    <location>
        <begin position="299"/>
        <end position="317"/>
    </location>
</feature>
<reference evidence="9 10" key="1">
    <citation type="submission" date="2012-06" db="EMBL/GenBank/DDBJ databases">
        <title>Draft Genome Sequence of Lactobacillus pasteurii CRBIP 24.76T.</title>
        <authorList>
            <person name="Cousin S."/>
            <person name="Bouchier C."/>
            <person name="Loux V."/>
            <person name="Ma L."/>
            <person name="Creno S."/>
            <person name="Bizet C."/>
            <person name="Clermont D."/>
        </authorList>
    </citation>
    <scope>NUCLEOTIDE SEQUENCE [LARGE SCALE GENOMIC DNA]</scope>
    <source>
        <strain evidence="10">CRBIP 24.76T</strain>
    </source>
</reference>
<keyword evidence="4 7" id="KW-0812">Transmembrane</keyword>
<evidence type="ECO:0000256" key="2">
    <source>
        <dbReference type="ARBA" id="ARBA00022448"/>
    </source>
</evidence>
<dbReference type="InterPro" id="IPR036259">
    <property type="entry name" value="MFS_trans_sf"/>
</dbReference>
<feature type="transmembrane region" description="Helical" evidence="7">
    <location>
        <begin position="140"/>
        <end position="161"/>
    </location>
</feature>
<evidence type="ECO:0000256" key="1">
    <source>
        <dbReference type="ARBA" id="ARBA00004651"/>
    </source>
</evidence>
<keyword evidence="10" id="KW-1185">Reference proteome</keyword>
<dbReference type="RefSeq" id="WP_009559043.1">
    <property type="nucleotide sequence ID" value="NZ_AYZN01000005.1"/>
</dbReference>
<dbReference type="InterPro" id="IPR011701">
    <property type="entry name" value="MFS"/>
</dbReference>
<dbReference type="PANTHER" id="PTHR43124:SF3">
    <property type="entry name" value="CHLORAMPHENICOL EFFLUX PUMP RV0191"/>
    <property type="match status" value="1"/>
</dbReference>
<feature type="transmembrane region" description="Helical" evidence="7">
    <location>
        <begin position="209"/>
        <end position="226"/>
    </location>
</feature>
<feature type="transmembrane region" description="Helical" evidence="7">
    <location>
        <begin position="246"/>
        <end position="267"/>
    </location>
</feature>
<gene>
    <name evidence="9" type="ORF">BN53_09840</name>
</gene>
<dbReference type="STRING" id="1423790.BN53_09840"/>
<dbReference type="PANTHER" id="PTHR43124">
    <property type="entry name" value="PURINE EFFLUX PUMP PBUE"/>
    <property type="match status" value="1"/>
</dbReference>
<evidence type="ECO:0000259" key="8">
    <source>
        <dbReference type="PROSITE" id="PS50850"/>
    </source>
</evidence>
<feature type="transmembrane region" description="Helical" evidence="7">
    <location>
        <begin position="167"/>
        <end position="188"/>
    </location>
</feature>
<feature type="transmembrane region" description="Helical" evidence="7">
    <location>
        <begin position="107"/>
        <end position="128"/>
    </location>
</feature>
<accession>I7IYH7</accession>
<dbReference type="InterPro" id="IPR020846">
    <property type="entry name" value="MFS_dom"/>
</dbReference>
<organism evidence="9 10">
    <name type="scientific">Lactobacillus pasteurii DSM 23907 = CRBIP 24.76</name>
    <dbReference type="NCBI Taxonomy" id="1423790"/>
    <lineage>
        <taxon>Bacteria</taxon>
        <taxon>Bacillati</taxon>
        <taxon>Bacillota</taxon>
        <taxon>Bacilli</taxon>
        <taxon>Lactobacillales</taxon>
        <taxon>Lactobacillaceae</taxon>
        <taxon>Lactobacillus</taxon>
    </lineage>
</organism>
<comment type="subcellular location">
    <subcellularLocation>
        <location evidence="1">Cell membrane</location>
        <topology evidence="1">Multi-pass membrane protein</topology>
    </subcellularLocation>
</comment>
<dbReference type="GO" id="GO:0022857">
    <property type="term" value="F:transmembrane transporter activity"/>
    <property type="evidence" value="ECO:0007669"/>
    <property type="project" value="InterPro"/>
</dbReference>
<evidence type="ECO:0000256" key="5">
    <source>
        <dbReference type="ARBA" id="ARBA00022989"/>
    </source>
</evidence>
<feature type="domain" description="Major facilitator superfamily (MFS) profile" evidence="8">
    <location>
        <begin position="11"/>
        <end position="384"/>
    </location>
</feature>
<evidence type="ECO:0000313" key="9">
    <source>
        <dbReference type="EMBL" id="CCI84492.1"/>
    </source>
</evidence>
<keyword evidence="6 7" id="KW-0472">Membrane</keyword>
<dbReference type="Proteomes" id="UP000009311">
    <property type="component" value="Unassembled WGS sequence"/>
</dbReference>
<feature type="transmembrane region" description="Helical" evidence="7">
    <location>
        <begin position="329"/>
        <end position="354"/>
    </location>
</feature>
<feature type="transmembrane region" description="Helical" evidence="7">
    <location>
        <begin position="360"/>
        <end position="378"/>
    </location>
</feature>
<protein>
    <submittedName>
        <fullName evidence="9">Major facilitator superfamily transporter permease</fullName>
    </submittedName>
</protein>
<proteinExistence type="predicted"/>
<dbReference type="EMBL" id="CAKD01000004">
    <property type="protein sequence ID" value="CCI84492.1"/>
    <property type="molecule type" value="Genomic_DNA"/>
</dbReference>
<evidence type="ECO:0000256" key="6">
    <source>
        <dbReference type="ARBA" id="ARBA00023136"/>
    </source>
</evidence>
<dbReference type="Gene3D" id="1.20.1250.20">
    <property type="entry name" value="MFS general substrate transporter like domains"/>
    <property type="match status" value="1"/>
</dbReference>
<feature type="transmembrane region" description="Helical" evidence="7">
    <location>
        <begin position="50"/>
        <end position="70"/>
    </location>
</feature>
<keyword evidence="3" id="KW-1003">Cell membrane</keyword>
<dbReference type="PROSITE" id="PS50850">
    <property type="entry name" value="MFS"/>
    <property type="match status" value="1"/>
</dbReference>
<comment type="caution">
    <text evidence="9">The sequence shown here is derived from an EMBL/GenBank/DDBJ whole genome shotgun (WGS) entry which is preliminary data.</text>
</comment>
<dbReference type="PATRIC" id="fig|1423790.3.peg.1505"/>